<dbReference type="AlphaFoldDB" id="Q8RQV2"/>
<dbReference type="InterPro" id="IPR048395">
    <property type="entry name" value="Glyco_hydro_31_C"/>
</dbReference>
<dbReference type="InterPro" id="IPR008928">
    <property type="entry name" value="6-hairpin_glycosidase_sf"/>
</dbReference>
<dbReference type="GO" id="GO:0016757">
    <property type="term" value="F:glycosyltransferase activity"/>
    <property type="evidence" value="ECO:0007669"/>
    <property type="project" value="UniProtKB-ARBA"/>
</dbReference>
<dbReference type="Pfam" id="PF22681">
    <property type="entry name" value="Lmo2446-like_N"/>
    <property type="match status" value="1"/>
</dbReference>
<dbReference type="GO" id="GO:0004553">
    <property type="term" value="F:hydrolase activity, hydrolyzing O-glycosyl compounds"/>
    <property type="evidence" value="ECO:0007669"/>
    <property type="project" value="InterPro"/>
</dbReference>
<proteinExistence type="inferred from homology"/>
<evidence type="ECO:0000259" key="3">
    <source>
        <dbReference type="Pfam" id="PF13802"/>
    </source>
</evidence>
<dbReference type="SUPFAM" id="SSF48208">
    <property type="entry name" value="Six-hairpin glycosidases"/>
    <property type="match status" value="1"/>
</dbReference>
<dbReference type="PANTHER" id="PTHR43863:SF2">
    <property type="entry name" value="MALTASE-GLUCOAMYLASE"/>
    <property type="match status" value="1"/>
</dbReference>
<dbReference type="SUPFAM" id="SSF74650">
    <property type="entry name" value="Galactose mutarotase-like"/>
    <property type="match status" value="1"/>
</dbReference>
<feature type="domain" description="Glycosyl hydrolase family 31 C-terminal" evidence="4">
    <location>
        <begin position="1024"/>
        <end position="1110"/>
    </location>
</feature>
<dbReference type="Pfam" id="PF01055">
    <property type="entry name" value="Glyco_hydro_31_2nd"/>
    <property type="match status" value="1"/>
</dbReference>
<evidence type="ECO:0000259" key="2">
    <source>
        <dbReference type="Pfam" id="PF01055"/>
    </source>
</evidence>
<feature type="domain" description="Lmo2446-like N-terminal" evidence="5">
    <location>
        <begin position="323"/>
        <end position="395"/>
    </location>
</feature>
<dbReference type="Gene3D" id="2.60.40.10">
    <property type="entry name" value="Immunoglobulins"/>
    <property type="match status" value="1"/>
</dbReference>
<keyword evidence="6" id="KW-0808">Transferase</keyword>
<dbReference type="InterPro" id="IPR011013">
    <property type="entry name" value="Gal_mutarotase_sf_dom"/>
</dbReference>
<sequence>MVQTIDSNQNVKYFLDEHTGQVTISGQLATFRDIAFLSYALIQRGEAERVLPVLRLMNSDQFKGKLALTDAVLRIWAFGEYLKATEDQDFKLEIEGIIEETTLLLDSNWQKPQPHWLQHGNEGIYLSHLAMYFAAVQSNIQNGVGERGVRLLKAIRELVFASFIKEGRVISELGDTAIHGDILTAAIPFGMLGIEDRILIEALYKLEETLVSKGVRFKAGDTFYGGCERSDLTCLLTLYYAKKGDTVRAKELLAHVESLQKENAKLYEVDASTAKEPLLLSYWREHEGEPPVSTWGGVLLELAQAALISGDVRSESLDSVTLVHQPTGYDDPYVILPYERFPRHPEAGDSVLVRLLTQPFQASQVVTVQAAVNGIPAAEAVSAVMKVTDGGEKVWEAQLGPYLAGDEVSYAFALQSGSKSLSSATYSFQVRAWTALERVHGLYETTDGFVVELGYGAAGARTAQLSFRADESGAIKLTFAAEGERLQGAPAQRAALAVGRARLEAEVRGGKLALALRSTEGVLMEGFAAEGKPLIEALTDGSGCLHKLRLNLRTRPEHRWFGMGERFSHYEYSGHEVDQYVYNQYRDQGLKTYMPVPFAISSGGYAIFVDTALYSTFRFHTRLSDLVEVEADVSQTNQQLVAYLFAEEPLTMVGQFTQLSGKPVLPPKWSFGPWMSSNNWDSQAEVLKQAELTEKYQIPSTVLVIEQWSDEATFYIFNDAQYTVKDGNLPFSYDEFQFPEWGRWPNPKGMVEELHEQGLKVLLWQIPIHKHMYGVAHGQRDQDEITLLEQGYCVKTADGEPYTLPYNWFKDCHILDFTNPEAVKWWFNKRQYLADEIGVDGFKTDGGEFVFGHDLQFYDGSTGREMRNLYPNLYVGSYYDFIQQYAKDGGITFSRAGYTGAQRYPMHWAGDERSTFQAFRSSMIAGLSSSMSGIPFWGWDLGGFHGDIPTAELFIRSTQMAAFCPVMQYHAETKGEFNQDRTPWNIAERTNQPLVIDLYKRYADIRMNLLPYIYDQAIRTSRTGLPMMRAMSLQFPADPHCTEMISEYMFGESLLVAPVTEEGHGAKEIYFPEGSWISLFDQEEVQGPCLMKVAAPLETIPVYQRQDSVIALNLAENYSLGDHVGNSVNRYEHLCFRVYVVCELQAEFEDDLGNRVNISAKRVSGQIRLHWSSSLSHNQAITFILHQPDGVSIVSNSETELSPVDHVELLLPGHYLISQKNLLITVQEPAGSLVIAQ</sequence>
<dbReference type="InterPro" id="IPR017853">
    <property type="entry name" value="GH"/>
</dbReference>
<comment type="similarity">
    <text evidence="1">Belongs to the glycosyl hydrolase 31 family.</text>
</comment>
<reference evidence="6" key="1">
    <citation type="journal article" date="2002" name="Biosci. Biotechnol. Biochem.">
        <title>Cloning and sequencing of the genes encoding cyclic tetrasaccharide-synthesizing enzymes from Bacillus globisporus C11.</title>
        <authorList>
            <person name="Aga H."/>
            <person name="Maruta K."/>
            <person name="Yamamoto T."/>
            <person name="Kubota M."/>
            <person name="Fukuda S."/>
            <person name="Kurimoto M."/>
            <person name="Tsujisaka Y."/>
        </authorList>
    </citation>
    <scope>NUCLEOTIDE SEQUENCE</scope>
    <source>
        <strain evidence="6">C11</strain>
    </source>
</reference>
<dbReference type="Pfam" id="PF21365">
    <property type="entry name" value="Glyco_hydro_31_3rd"/>
    <property type="match status" value="1"/>
</dbReference>
<dbReference type="Gene3D" id="2.60.40.1180">
    <property type="entry name" value="Golgi alpha-mannosidase II"/>
    <property type="match status" value="2"/>
</dbReference>
<evidence type="ECO:0000259" key="5">
    <source>
        <dbReference type="Pfam" id="PF22681"/>
    </source>
</evidence>
<dbReference type="CDD" id="cd06597">
    <property type="entry name" value="GH31_transferase_CtsY"/>
    <property type="match status" value="1"/>
</dbReference>
<dbReference type="GO" id="GO:0005975">
    <property type="term" value="P:carbohydrate metabolic process"/>
    <property type="evidence" value="ECO:0007669"/>
    <property type="project" value="InterPro"/>
</dbReference>
<dbReference type="InterPro" id="IPR000322">
    <property type="entry name" value="Glyco_hydro_31_TIM"/>
</dbReference>
<dbReference type="CDD" id="cd14752">
    <property type="entry name" value="GH31_N"/>
    <property type="match status" value="1"/>
</dbReference>
<dbReference type="PANTHER" id="PTHR43863">
    <property type="entry name" value="HYDROLASE, PUTATIVE (AFU_ORTHOLOGUE AFUA_1G03140)-RELATED"/>
    <property type="match status" value="1"/>
</dbReference>
<organism evidence="6">
    <name type="scientific">Sporosarcina globispora</name>
    <name type="common">Bacillus globisporus</name>
    <dbReference type="NCBI Taxonomy" id="1459"/>
    <lineage>
        <taxon>Bacteria</taxon>
        <taxon>Bacillati</taxon>
        <taxon>Bacillota</taxon>
        <taxon>Bacilli</taxon>
        <taxon>Bacillales</taxon>
        <taxon>Caryophanaceae</taxon>
        <taxon>Sporosarcina</taxon>
    </lineage>
</organism>
<feature type="domain" description="Glycoside hydrolase family 31 TIM barrel" evidence="2">
    <location>
        <begin position="663"/>
        <end position="1015"/>
    </location>
</feature>
<dbReference type="SMR" id="Q8RQV2"/>
<dbReference type="Pfam" id="PF13802">
    <property type="entry name" value="Gal_mutarotas_2"/>
    <property type="match status" value="1"/>
</dbReference>
<dbReference type="InterPro" id="IPR025887">
    <property type="entry name" value="Glyco_hydro_31_N_dom"/>
</dbReference>
<dbReference type="Gene3D" id="3.20.20.80">
    <property type="entry name" value="Glycosidases"/>
    <property type="match status" value="1"/>
</dbReference>
<evidence type="ECO:0000256" key="1">
    <source>
        <dbReference type="ARBA" id="ARBA00007806"/>
    </source>
</evidence>
<dbReference type="InterPro" id="IPR051816">
    <property type="entry name" value="Glycosyl_Hydrolase_31"/>
</dbReference>
<dbReference type="InterPro" id="IPR013783">
    <property type="entry name" value="Ig-like_fold"/>
</dbReference>
<dbReference type="GO" id="GO:0030246">
    <property type="term" value="F:carbohydrate binding"/>
    <property type="evidence" value="ECO:0007669"/>
    <property type="project" value="InterPro"/>
</dbReference>
<protein>
    <submittedName>
        <fullName evidence="6">Isomaltosyltransferase</fullName>
    </submittedName>
</protein>
<dbReference type="SUPFAM" id="SSF51445">
    <property type="entry name" value="(Trans)glycosidases"/>
    <property type="match status" value="1"/>
</dbReference>
<gene>
    <name evidence="6" type="primary">ctsW</name>
</gene>
<dbReference type="SUPFAM" id="SSF51011">
    <property type="entry name" value="Glycosyl hydrolase domain"/>
    <property type="match status" value="1"/>
</dbReference>
<accession>Q8RQV2</accession>
<dbReference type="Gene3D" id="2.60.40.1760">
    <property type="entry name" value="glycosyl hydrolase (family 31)"/>
    <property type="match status" value="1"/>
</dbReference>
<evidence type="ECO:0000313" key="6">
    <source>
        <dbReference type="EMBL" id="BAB88401.1"/>
    </source>
</evidence>
<dbReference type="CAZy" id="GH31">
    <property type="family name" value="Glycoside Hydrolase Family 31"/>
</dbReference>
<feature type="domain" description="Glycoside hydrolase family 31 N-terminal" evidence="3">
    <location>
        <begin position="468"/>
        <end position="617"/>
    </location>
</feature>
<dbReference type="InterPro" id="IPR055242">
    <property type="entry name" value="Lmo2446-like_N"/>
</dbReference>
<dbReference type="EMBL" id="AB073929">
    <property type="protein sequence ID" value="BAB88401.1"/>
    <property type="molecule type" value="Genomic_DNA"/>
</dbReference>
<dbReference type="InterPro" id="IPR013780">
    <property type="entry name" value="Glyco_hydro_b"/>
</dbReference>
<evidence type="ECO:0000259" key="4">
    <source>
        <dbReference type="Pfam" id="PF21365"/>
    </source>
</evidence>
<name>Q8RQV2_SPOGL</name>